<sequence>MATSLLPLLPFFVFVLAVVLQSSKRTRTRRPPGPQPHPFIGHFFQIPRQKAWRYYEKLSGQYGPILGLSLGFKDIVVLNDANDAEELLGRRSANYSSRPPLIYAGKYQSNNKRLLLMMNDENLKKQRNAFLQMLQPRVLGGYEPIQETESLILLHSLLTNPSQPAFHTSRFSSAIVFALTYGDRISDDDINGIMTILFNFIRNALPGAHLVDIFPVLDKLPDFLSPWRAEALKNAREEVKLFGRLVTDVKKKMENLHIDIECFAARLWDQQAKLNLDFEDVARIAGTSFGAGTDTTDATVQWFLIAMVLYPHTLKKAQEEIDAALGGDEETIPSFSMIRQLPYCAALVKEVFRWAPPAPACFPHYSEADDVYKGYVIKANTTVIPCIWSMHRNEDEYPSPEQFLPERFLRKDWVPTFESLTEGHYTFGFGRRKCPAYNLASKSVWIALVRLIWAFDIIPALDANGVPILPDPSDCTSGMSSRPVALPVQIKPRSEKRAQLIKRLRDGLDLG</sequence>
<name>A0A8H5HB25_9AGAR</name>
<keyword evidence="11 15" id="KW-0503">Monooxygenase</keyword>
<dbReference type="Proteomes" id="UP000565441">
    <property type="component" value="Unassembled WGS sequence"/>
</dbReference>
<evidence type="ECO:0000256" key="4">
    <source>
        <dbReference type="ARBA" id="ARBA00010617"/>
    </source>
</evidence>
<evidence type="ECO:0000256" key="8">
    <source>
        <dbReference type="ARBA" id="ARBA00022989"/>
    </source>
</evidence>
<dbReference type="GO" id="GO:0020037">
    <property type="term" value="F:heme binding"/>
    <property type="evidence" value="ECO:0007669"/>
    <property type="project" value="InterPro"/>
</dbReference>
<evidence type="ECO:0008006" key="19">
    <source>
        <dbReference type="Google" id="ProtNLM"/>
    </source>
</evidence>
<comment type="similarity">
    <text evidence="4 15">Belongs to the cytochrome P450 family.</text>
</comment>
<keyword evidence="8" id="KW-1133">Transmembrane helix</keyword>
<dbReference type="PRINTS" id="PR00463">
    <property type="entry name" value="EP450I"/>
</dbReference>
<evidence type="ECO:0000256" key="9">
    <source>
        <dbReference type="ARBA" id="ARBA00023002"/>
    </source>
</evidence>
<keyword evidence="6" id="KW-0812">Transmembrane</keyword>
<organism evidence="17 18">
    <name type="scientific">Tricholomella constricta</name>
    <dbReference type="NCBI Taxonomy" id="117010"/>
    <lineage>
        <taxon>Eukaryota</taxon>
        <taxon>Fungi</taxon>
        <taxon>Dikarya</taxon>
        <taxon>Basidiomycota</taxon>
        <taxon>Agaricomycotina</taxon>
        <taxon>Agaricomycetes</taxon>
        <taxon>Agaricomycetidae</taxon>
        <taxon>Agaricales</taxon>
        <taxon>Tricholomatineae</taxon>
        <taxon>Lyophyllaceae</taxon>
        <taxon>Tricholomella</taxon>
    </lineage>
</organism>
<dbReference type="PANTHER" id="PTHR46300">
    <property type="entry name" value="P450, PUTATIVE (EUROFUNG)-RELATED-RELATED"/>
    <property type="match status" value="1"/>
</dbReference>
<keyword evidence="16" id="KW-0732">Signal</keyword>
<comment type="cofactor">
    <cofactor evidence="1 14">
        <name>heme</name>
        <dbReference type="ChEBI" id="CHEBI:30413"/>
    </cofactor>
</comment>
<evidence type="ECO:0000256" key="6">
    <source>
        <dbReference type="ARBA" id="ARBA00022692"/>
    </source>
</evidence>
<dbReference type="GO" id="GO:0016705">
    <property type="term" value="F:oxidoreductase activity, acting on paired donors, with incorporation or reduction of molecular oxygen"/>
    <property type="evidence" value="ECO:0007669"/>
    <property type="project" value="InterPro"/>
</dbReference>
<feature type="binding site" description="axial binding residue" evidence="14">
    <location>
        <position position="434"/>
    </location>
    <ligand>
        <name>heme</name>
        <dbReference type="ChEBI" id="CHEBI:30413"/>
    </ligand>
    <ligandPart>
        <name>Fe</name>
        <dbReference type="ChEBI" id="CHEBI:18248"/>
    </ligandPart>
</feature>
<evidence type="ECO:0000256" key="13">
    <source>
        <dbReference type="ARBA" id="ARBA00023180"/>
    </source>
</evidence>
<keyword evidence="18" id="KW-1185">Reference proteome</keyword>
<dbReference type="CDD" id="cd11065">
    <property type="entry name" value="CYP64-like"/>
    <property type="match status" value="1"/>
</dbReference>
<proteinExistence type="inferred from homology"/>
<dbReference type="GO" id="GO:0004497">
    <property type="term" value="F:monooxygenase activity"/>
    <property type="evidence" value="ECO:0007669"/>
    <property type="project" value="UniProtKB-KW"/>
</dbReference>
<dbReference type="OrthoDB" id="2789670at2759"/>
<dbReference type="SUPFAM" id="SSF48264">
    <property type="entry name" value="Cytochrome P450"/>
    <property type="match status" value="1"/>
</dbReference>
<evidence type="ECO:0000256" key="15">
    <source>
        <dbReference type="RuleBase" id="RU000461"/>
    </source>
</evidence>
<dbReference type="PROSITE" id="PS00086">
    <property type="entry name" value="CYTOCHROME_P450"/>
    <property type="match status" value="1"/>
</dbReference>
<dbReference type="InterPro" id="IPR002401">
    <property type="entry name" value="Cyt_P450_E_grp-I"/>
</dbReference>
<gene>
    <name evidence="17" type="ORF">D9615_005723</name>
</gene>
<dbReference type="InterPro" id="IPR036396">
    <property type="entry name" value="Cyt_P450_sf"/>
</dbReference>
<evidence type="ECO:0000256" key="12">
    <source>
        <dbReference type="ARBA" id="ARBA00023136"/>
    </source>
</evidence>
<dbReference type="PRINTS" id="PR00385">
    <property type="entry name" value="P450"/>
</dbReference>
<keyword evidence="5 14" id="KW-0349">Heme</keyword>
<evidence type="ECO:0000313" key="18">
    <source>
        <dbReference type="Proteomes" id="UP000565441"/>
    </source>
</evidence>
<evidence type="ECO:0000256" key="5">
    <source>
        <dbReference type="ARBA" id="ARBA00022617"/>
    </source>
</evidence>
<dbReference type="InterPro" id="IPR050364">
    <property type="entry name" value="Cytochrome_P450_fung"/>
</dbReference>
<comment type="subcellular location">
    <subcellularLocation>
        <location evidence="2">Membrane</location>
        <topology evidence="2">Single-pass membrane protein</topology>
    </subcellularLocation>
</comment>
<dbReference type="GO" id="GO:0016020">
    <property type="term" value="C:membrane"/>
    <property type="evidence" value="ECO:0007669"/>
    <property type="project" value="UniProtKB-SubCell"/>
</dbReference>
<protein>
    <recommendedName>
        <fullName evidence="19">Cytochrome P450</fullName>
    </recommendedName>
</protein>
<feature type="chain" id="PRO_5034442893" description="Cytochrome P450" evidence="16">
    <location>
        <begin position="18"/>
        <end position="511"/>
    </location>
</feature>
<dbReference type="GO" id="GO:0005506">
    <property type="term" value="F:iron ion binding"/>
    <property type="evidence" value="ECO:0007669"/>
    <property type="project" value="InterPro"/>
</dbReference>
<dbReference type="Pfam" id="PF00067">
    <property type="entry name" value="p450"/>
    <property type="match status" value="1"/>
</dbReference>
<reference evidence="17 18" key="1">
    <citation type="journal article" date="2020" name="ISME J.">
        <title>Uncovering the hidden diversity of litter-decomposition mechanisms in mushroom-forming fungi.</title>
        <authorList>
            <person name="Floudas D."/>
            <person name="Bentzer J."/>
            <person name="Ahren D."/>
            <person name="Johansson T."/>
            <person name="Persson P."/>
            <person name="Tunlid A."/>
        </authorList>
    </citation>
    <scope>NUCLEOTIDE SEQUENCE [LARGE SCALE GENOMIC DNA]</scope>
    <source>
        <strain evidence="17 18">CBS 661.87</strain>
    </source>
</reference>
<keyword evidence="9 15" id="KW-0560">Oxidoreductase</keyword>
<evidence type="ECO:0000256" key="14">
    <source>
        <dbReference type="PIRSR" id="PIRSR602401-1"/>
    </source>
</evidence>
<keyword evidence="13" id="KW-0325">Glycoprotein</keyword>
<comment type="pathway">
    <text evidence="3">Secondary metabolite biosynthesis.</text>
</comment>
<dbReference type="AlphaFoldDB" id="A0A8H5HB25"/>
<comment type="caution">
    <text evidence="17">The sequence shown here is derived from an EMBL/GenBank/DDBJ whole genome shotgun (WGS) entry which is preliminary data.</text>
</comment>
<keyword evidence="10 14" id="KW-0408">Iron</keyword>
<dbReference type="Gene3D" id="1.10.630.10">
    <property type="entry name" value="Cytochrome P450"/>
    <property type="match status" value="1"/>
</dbReference>
<evidence type="ECO:0000256" key="16">
    <source>
        <dbReference type="SAM" id="SignalP"/>
    </source>
</evidence>
<feature type="signal peptide" evidence="16">
    <location>
        <begin position="1"/>
        <end position="17"/>
    </location>
</feature>
<dbReference type="PANTHER" id="PTHR46300:SF2">
    <property type="entry name" value="CYTOCHROME P450 MONOOXYGENASE ALNH-RELATED"/>
    <property type="match status" value="1"/>
</dbReference>
<dbReference type="InterPro" id="IPR001128">
    <property type="entry name" value="Cyt_P450"/>
</dbReference>
<dbReference type="EMBL" id="JAACJP010000015">
    <property type="protein sequence ID" value="KAF5379770.1"/>
    <property type="molecule type" value="Genomic_DNA"/>
</dbReference>
<dbReference type="InterPro" id="IPR017972">
    <property type="entry name" value="Cyt_P450_CS"/>
</dbReference>
<evidence type="ECO:0000256" key="10">
    <source>
        <dbReference type="ARBA" id="ARBA00023004"/>
    </source>
</evidence>
<evidence type="ECO:0000256" key="3">
    <source>
        <dbReference type="ARBA" id="ARBA00005179"/>
    </source>
</evidence>
<evidence type="ECO:0000256" key="2">
    <source>
        <dbReference type="ARBA" id="ARBA00004167"/>
    </source>
</evidence>
<accession>A0A8H5HB25</accession>
<evidence type="ECO:0000256" key="1">
    <source>
        <dbReference type="ARBA" id="ARBA00001971"/>
    </source>
</evidence>
<keyword evidence="12" id="KW-0472">Membrane</keyword>
<evidence type="ECO:0000256" key="7">
    <source>
        <dbReference type="ARBA" id="ARBA00022723"/>
    </source>
</evidence>
<evidence type="ECO:0000256" key="11">
    <source>
        <dbReference type="ARBA" id="ARBA00023033"/>
    </source>
</evidence>
<evidence type="ECO:0000313" key="17">
    <source>
        <dbReference type="EMBL" id="KAF5379770.1"/>
    </source>
</evidence>
<keyword evidence="7 14" id="KW-0479">Metal-binding</keyword>